<name>A0AAD9W9R9_PHOAM</name>
<keyword evidence="2" id="KW-1185">Reference proteome</keyword>
<dbReference type="InterPro" id="IPR029044">
    <property type="entry name" value="Nucleotide-diphossugar_trans"/>
</dbReference>
<evidence type="ECO:0008006" key="3">
    <source>
        <dbReference type="Google" id="ProtNLM"/>
    </source>
</evidence>
<dbReference type="InterPro" id="IPR050587">
    <property type="entry name" value="GNT1/Glycosyltrans_8"/>
</dbReference>
<organism evidence="1 2">
    <name type="scientific">Phomopsis amygdali</name>
    <name type="common">Fusicoccum amygdali</name>
    <dbReference type="NCBI Taxonomy" id="1214568"/>
    <lineage>
        <taxon>Eukaryota</taxon>
        <taxon>Fungi</taxon>
        <taxon>Dikarya</taxon>
        <taxon>Ascomycota</taxon>
        <taxon>Pezizomycotina</taxon>
        <taxon>Sordariomycetes</taxon>
        <taxon>Sordariomycetidae</taxon>
        <taxon>Diaporthales</taxon>
        <taxon>Diaporthaceae</taxon>
        <taxon>Diaporthe</taxon>
    </lineage>
</organism>
<dbReference type="Gene3D" id="3.90.550.10">
    <property type="entry name" value="Spore Coat Polysaccharide Biosynthesis Protein SpsA, Chain A"/>
    <property type="match status" value="1"/>
</dbReference>
<proteinExistence type="predicted"/>
<sequence>MLLSPNRTIALTCVVFVFVLLTGYRPLMRNYVPNPLQHVLKNGTIEVPSFLTELNPFWTTEQLEPRFAYAQYATDMDYLCNAVINFNCLDRFGSKHGQVLIFPDQWAEGDSKEAKAIKAIQTTLPKVVLRPFDLLTTHKGDSTWANSLTKFHAFDLTDYTRVLAFDSDSQVLNNMDHYFLAPMAVLAVPRAYWLNEKDAAIVDQVLGSHVMLLEPNEARYKKIIDEAQKSGDFDMEVINHLFKDSVMILPHRRLALLTGEFRGKDHRNYLAPDEDDEWNAMGEVSRAYLVHFSDWPLPKPWKQHSSAVWEATPPECPADEEEKPDRPRCADRVMWEGFYEEYNADKEWYCAPVL</sequence>
<dbReference type="EMBL" id="JAUJFL010000001">
    <property type="protein sequence ID" value="KAK2614281.1"/>
    <property type="molecule type" value="Genomic_DNA"/>
</dbReference>
<accession>A0AAD9W9R9</accession>
<dbReference type="Proteomes" id="UP001265746">
    <property type="component" value="Unassembled WGS sequence"/>
</dbReference>
<protein>
    <recommendedName>
        <fullName evidence="3">Glucose N-acetyltransferase 1</fullName>
    </recommendedName>
</protein>
<evidence type="ECO:0000313" key="2">
    <source>
        <dbReference type="Proteomes" id="UP001265746"/>
    </source>
</evidence>
<dbReference type="AlphaFoldDB" id="A0AAD9W9R9"/>
<dbReference type="SUPFAM" id="SSF53448">
    <property type="entry name" value="Nucleotide-diphospho-sugar transferases"/>
    <property type="match status" value="1"/>
</dbReference>
<evidence type="ECO:0000313" key="1">
    <source>
        <dbReference type="EMBL" id="KAK2614281.1"/>
    </source>
</evidence>
<gene>
    <name evidence="1" type="ORF">N8I77_001126</name>
</gene>
<reference evidence="1" key="1">
    <citation type="submission" date="2023-06" db="EMBL/GenBank/DDBJ databases">
        <authorList>
            <person name="Noh H."/>
        </authorList>
    </citation>
    <scope>NUCLEOTIDE SEQUENCE</scope>
    <source>
        <strain evidence="1">DUCC20226</strain>
    </source>
</reference>
<dbReference type="PANTHER" id="PTHR11183">
    <property type="entry name" value="GLYCOGENIN SUBFAMILY MEMBER"/>
    <property type="match status" value="1"/>
</dbReference>
<comment type="caution">
    <text evidence="1">The sequence shown here is derived from an EMBL/GenBank/DDBJ whole genome shotgun (WGS) entry which is preliminary data.</text>
</comment>